<evidence type="ECO:0000313" key="3">
    <source>
        <dbReference type="Proteomes" id="UP000589036"/>
    </source>
</evidence>
<dbReference type="NCBIfam" id="TIGR01552">
    <property type="entry name" value="phd_fam"/>
    <property type="match status" value="1"/>
</dbReference>
<dbReference type="EMBL" id="JACCCC010000001">
    <property type="protein sequence ID" value="NYE47428.1"/>
    <property type="molecule type" value="Genomic_DNA"/>
</dbReference>
<protein>
    <submittedName>
        <fullName evidence="2">Prevent-host-death family protein</fullName>
    </submittedName>
</protein>
<dbReference type="AlphaFoldDB" id="A0A852TU15"/>
<dbReference type="RefSeq" id="WP_179643372.1">
    <property type="nucleotide sequence ID" value="NZ_BAAAYY010000015.1"/>
</dbReference>
<comment type="similarity">
    <text evidence="1">Belongs to the phD/YefM antitoxin family.</text>
</comment>
<reference evidence="2 3" key="1">
    <citation type="submission" date="2020-07" db="EMBL/GenBank/DDBJ databases">
        <title>Sequencing the genomes of 1000 actinobacteria strains.</title>
        <authorList>
            <person name="Klenk H.-P."/>
        </authorList>
    </citation>
    <scope>NUCLEOTIDE SEQUENCE [LARGE SCALE GENOMIC DNA]</scope>
    <source>
        <strain evidence="2 3">CXB654</strain>
    </source>
</reference>
<name>A0A852TU15_9ACTN</name>
<organism evidence="2 3">
    <name type="scientific">Spinactinospora alkalitolerans</name>
    <dbReference type="NCBI Taxonomy" id="687207"/>
    <lineage>
        <taxon>Bacteria</taxon>
        <taxon>Bacillati</taxon>
        <taxon>Actinomycetota</taxon>
        <taxon>Actinomycetes</taxon>
        <taxon>Streptosporangiales</taxon>
        <taxon>Nocardiopsidaceae</taxon>
        <taxon>Spinactinospora</taxon>
    </lineage>
</organism>
<evidence type="ECO:0000256" key="1">
    <source>
        <dbReference type="ARBA" id="ARBA00009981"/>
    </source>
</evidence>
<dbReference type="InterPro" id="IPR036165">
    <property type="entry name" value="YefM-like_sf"/>
</dbReference>
<proteinExistence type="inferred from homology"/>
<dbReference type="Gene3D" id="3.40.1620.10">
    <property type="entry name" value="YefM-like domain"/>
    <property type="match status" value="1"/>
</dbReference>
<dbReference type="Proteomes" id="UP000589036">
    <property type="component" value="Unassembled WGS sequence"/>
</dbReference>
<dbReference type="SUPFAM" id="SSF143120">
    <property type="entry name" value="YefM-like"/>
    <property type="match status" value="1"/>
</dbReference>
<sequence>MTAEPIGPSEGDGRTSEREWALTDARGRLPELVDDVRDGDILFLTRYGRRVAALVPPDVAENYERMEDAYWGRRATEALERNEPAVPWDEAVAELERDARQ</sequence>
<evidence type="ECO:0000313" key="2">
    <source>
        <dbReference type="EMBL" id="NYE47428.1"/>
    </source>
</evidence>
<keyword evidence="3" id="KW-1185">Reference proteome</keyword>
<comment type="caution">
    <text evidence="2">The sequence shown here is derived from an EMBL/GenBank/DDBJ whole genome shotgun (WGS) entry which is preliminary data.</text>
</comment>
<accession>A0A852TU15</accession>
<gene>
    <name evidence="2" type="ORF">HDA32_002548</name>
</gene>